<comment type="caution">
    <text evidence="1">The sequence shown here is derived from an EMBL/GenBank/DDBJ whole genome shotgun (WGS) entry which is preliminary data.</text>
</comment>
<name>A0ABS0U183_9GAMM</name>
<keyword evidence="2" id="KW-1185">Reference proteome</keyword>
<reference evidence="1 2" key="1">
    <citation type="submission" date="2020-08" db="EMBL/GenBank/DDBJ databases">
        <title>Description of Xenorhabdus lircayensis sp. nov., the symbiotic bacterium associated with the entomopathogenic nematode Steirnernema unicornum.</title>
        <authorList>
            <person name="Castaneda-Alvarez C."/>
            <person name="Prodan S."/>
            <person name="Zamorano A."/>
            <person name="San-Blas E."/>
            <person name="Aballay E."/>
        </authorList>
    </citation>
    <scope>NUCLEOTIDE SEQUENCE [LARGE SCALE GENOMIC DNA]</scope>
    <source>
        <strain evidence="1 2">VLS</strain>
    </source>
</reference>
<gene>
    <name evidence="1" type="ORF">H8A87_02585</name>
</gene>
<proteinExistence type="predicted"/>
<dbReference type="EMBL" id="JACOII010000018">
    <property type="protein sequence ID" value="MBI6547639.1"/>
    <property type="molecule type" value="Genomic_DNA"/>
</dbReference>
<evidence type="ECO:0000313" key="1">
    <source>
        <dbReference type="EMBL" id="MBI6547639.1"/>
    </source>
</evidence>
<protein>
    <submittedName>
        <fullName evidence="1">Uncharacterized protein</fullName>
    </submittedName>
</protein>
<dbReference type="Proteomes" id="UP000696184">
    <property type="component" value="Unassembled WGS sequence"/>
</dbReference>
<sequence length="55" mass="6270">MMNAKHQHALEYINNSGISYPVVYHKCAIIIDKAKHFLTLVGFWLGKKIGELNVD</sequence>
<evidence type="ECO:0000313" key="2">
    <source>
        <dbReference type="Proteomes" id="UP000696184"/>
    </source>
</evidence>
<accession>A0ABS0U183</accession>
<dbReference type="RefSeq" id="WP_198688444.1">
    <property type="nucleotide sequence ID" value="NZ_CAWPUD010000014.1"/>
</dbReference>
<organism evidence="1 2">
    <name type="scientific">Xenorhabdus lircayensis</name>
    <dbReference type="NCBI Taxonomy" id="2763499"/>
    <lineage>
        <taxon>Bacteria</taxon>
        <taxon>Pseudomonadati</taxon>
        <taxon>Pseudomonadota</taxon>
        <taxon>Gammaproteobacteria</taxon>
        <taxon>Enterobacterales</taxon>
        <taxon>Morganellaceae</taxon>
        <taxon>Xenorhabdus</taxon>
    </lineage>
</organism>